<name>A0A948THP8_9GAMM</name>
<sequence length="246" mass="27836">MARVRHQGPEFAVIDKNIGEKIITDADVKGFLAHLKEPELALLKRFEEQGKFEKVRVCYLCVAPCIRIEDPQGDDSTNLFIGPSRVMATSFFDEGELDLLMRMHQLFESSKLTSVNFVDTYLGVNILSLLTQVVQSTCEAHRDKIGDRLGRYPFVLSFMAQRVVPDQGDLDDGKPLGYAFSDEPDLKLPVPESKEVIYPQLPDIDEDDGGMEYLESAVKAVRRVVGDNSKRKKERKTNGKNKQRKK</sequence>
<evidence type="ECO:0000313" key="2">
    <source>
        <dbReference type="EMBL" id="MBU3845109.1"/>
    </source>
</evidence>
<feature type="region of interest" description="Disordered" evidence="1">
    <location>
        <begin position="224"/>
        <end position="246"/>
    </location>
</feature>
<protein>
    <submittedName>
        <fullName evidence="2">Uncharacterized protein</fullName>
    </submittedName>
</protein>
<dbReference type="EMBL" id="JAHLFE010000196">
    <property type="protein sequence ID" value="MBU3845109.1"/>
    <property type="molecule type" value="Genomic_DNA"/>
</dbReference>
<accession>A0A948THP8</accession>
<dbReference type="Proteomes" id="UP000733611">
    <property type="component" value="Unassembled WGS sequence"/>
</dbReference>
<proteinExistence type="predicted"/>
<reference evidence="2" key="1">
    <citation type="journal article" date="2021" name="PeerJ">
        <title>Extensive microbial diversity within the chicken gut microbiome revealed by metagenomics and culture.</title>
        <authorList>
            <person name="Gilroy R."/>
            <person name="Ravi A."/>
            <person name="Getino M."/>
            <person name="Pursley I."/>
            <person name="Horton D.L."/>
            <person name="Alikhan N.F."/>
            <person name="Baker D."/>
            <person name="Gharbi K."/>
            <person name="Hall N."/>
            <person name="Watson M."/>
            <person name="Adriaenssens E.M."/>
            <person name="Foster-Nyarko E."/>
            <person name="Jarju S."/>
            <person name="Secka A."/>
            <person name="Antonio M."/>
            <person name="Oren A."/>
            <person name="Chaudhuri R.R."/>
            <person name="La Ragione R."/>
            <person name="Hildebrand F."/>
            <person name="Pallen M.J."/>
        </authorList>
    </citation>
    <scope>NUCLEOTIDE SEQUENCE</scope>
    <source>
        <strain evidence="2">378</strain>
    </source>
</reference>
<feature type="compositionally biased region" description="Basic residues" evidence="1">
    <location>
        <begin position="230"/>
        <end position="246"/>
    </location>
</feature>
<evidence type="ECO:0000313" key="3">
    <source>
        <dbReference type="Proteomes" id="UP000733611"/>
    </source>
</evidence>
<reference evidence="2" key="2">
    <citation type="submission" date="2021-04" db="EMBL/GenBank/DDBJ databases">
        <authorList>
            <person name="Gilroy R."/>
        </authorList>
    </citation>
    <scope>NUCLEOTIDE SEQUENCE</scope>
    <source>
        <strain evidence="2">378</strain>
    </source>
</reference>
<comment type="caution">
    <text evidence="2">The sequence shown here is derived from an EMBL/GenBank/DDBJ whole genome shotgun (WGS) entry which is preliminary data.</text>
</comment>
<evidence type="ECO:0000256" key="1">
    <source>
        <dbReference type="SAM" id="MobiDB-lite"/>
    </source>
</evidence>
<gene>
    <name evidence="2" type="ORF">H9847_09675</name>
</gene>
<dbReference type="AlphaFoldDB" id="A0A948THP8"/>
<organism evidence="2 3">
    <name type="scientific">Candidatus Anaerobiospirillum pullicola</name>
    <dbReference type="NCBI Taxonomy" id="2838451"/>
    <lineage>
        <taxon>Bacteria</taxon>
        <taxon>Pseudomonadati</taxon>
        <taxon>Pseudomonadota</taxon>
        <taxon>Gammaproteobacteria</taxon>
        <taxon>Aeromonadales</taxon>
        <taxon>Succinivibrionaceae</taxon>
        <taxon>Anaerobiospirillum</taxon>
    </lineage>
</organism>